<feature type="domain" description="SecA family profile" evidence="20">
    <location>
        <begin position="2"/>
        <end position="628"/>
    </location>
</feature>
<dbReference type="FunFam" id="3.40.50.300:FF:000081">
    <property type="entry name" value="Preprotein translocase subunit SecA"/>
    <property type="match status" value="1"/>
</dbReference>
<evidence type="ECO:0000256" key="7">
    <source>
        <dbReference type="ARBA" id="ARBA00022741"/>
    </source>
</evidence>
<dbReference type="PANTHER" id="PTHR30612:SF0">
    <property type="entry name" value="CHLOROPLAST PROTEIN-TRANSPORTING ATPASE"/>
    <property type="match status" value="1"/>
</dbReference>
<dbReference type="InterPro" id="IPR011130">
    <property type="entry name" value="SecA_preprotein_X-link_dom"/>
</dbReference>
<dbReference type="Proteomes" id="UP000002156">
    <property type="component" value="Chromosome"/>
</dbReference>
<dbReference type="PROSITE" id="PS51194">
    <property type="entry name" value="HELICASE_CTER"/>
    <property type="match status" value="1"/>
</dbReference>
<proteinExistence type="inferred from homology"/>
<evidence type="ECO:0000256" key="12">
    <source>
        <dbReference type="ARBA" id="ARBA00023010"/>
    </source>
</evidence>
<comment type="function">
    <text evidence="15">Part of the Sec protein translocase complex. Interacts with the SecYEG preprotein conducting channel. Has a central role in coupling the hydrolysis of ATP to the transfer of proteins into and across the cell membrane, serving as an ATP-driven molecular motor driving the stepwise translocation of polypeptide chains across the membrane.</text>
</comment>
<dbReference type="Pfam" id="PF07516">
    <property type="entry name" value="SecA_SW"/>
    <property type="match status" value="1"/>
</dbReference>
<keyword evidence="17" id="KW-0175">Coiled coil</keyword>
<feature type="domain" description="Helicase ATP-binding" evidence="18">
    <location>
        <begin position="88"/>
        <end position="226"/>
    </location>
</feature>
<dbReference type="FunFam" id="3.90.1440.10:FF:000001">
    <property type="entry name" value="Preprotein translocase subunit SecA"/>
    <property type="match status" value="1"/>
</dbReference>
<dbReference type="InterPro" id="IPR020937">
    <property type="entry name" value="SecA_CS"/>
</dbReference>
<dbReference type="STRING" id="340099.Teth39_1755"/>
<protein>
    <recommendedName>
        <fullName evidence="15 16">Protein translocase subunit SecA</fullName>
        <ecNumber evidence="15">7.4.2.8</ecNumber>
    </recommendedName>
</protein>
<dbReference type="PRINTS" id="PR00906">
    <property type="entry name" value="SECA"/>
</dbReference>
<keyword evidence="3 15" id="KW-0813">Transport</keyword>
<dbReference type="InterPro" id="IPR004027">
    <property type="entry name" value="SEC_C_motif"/>
</dbReference>
<dbReference type="Gene3D" id="3.40.50.300">
    <property type="entry name" value="P-loop containing nucleotide triphosphate hydrolases"/>
    <property type="match status" value="2"/>
</dbReference>
<evidence type="ECO:0000256" key="5">
    <source>
        <dbReference type="ARBA" id="ARBA00022490"/>
    </source>
</evidence>
<reference evidence="22" key="1">
    <citation type="submission" date="2008-01" db="EMBL/GenBank/DDBJ databases">
        <title>Complete sequence of Thermoanaerobacter pseudethanolicus 39E.</title>
        <authorList>
            <person name="Copeland A."/>
            <person name="Lucas S."/>
            <person name="Lapidus A."/>
            <person name="Barry K."/>
            <person name="Glavina del Rio T."/>
            <person name="Dalin E."/>
            <person name="Tice H."/>
            <person name="Pitluck S."/>
            <person name="Bruce D."/>
            <person name="Goodwin L."/>
            <person name="Saunders E."/>
            <person name="Brettin T."/>
            <person name="Detter J.C."/>
            <person name="Han C."/>
            <person name="Schmutz J."/>
            <person name="Larimer F."/>
            <person name="Land M."/>
            <person name="Hauser L."/>
            <person name="Kyrpides N."/>
            <person name="Lykidis A."/>
            <person name="Hemme C."/>
            <person name="Fields M.W."/>
            <person name="He Z."/>
            <person name="Zhou J."/>
            <person name="Richardson P."/>
        </authorList>
    </citation>
    <scope>NUCLEOTIDE SEQUENCE [LARGE SCALE GENOMIC DNA]</scope>
    <source>
        <strain evidence="22">ATCC 33223 / DSM 2355 / 39E</strain>
    </source>
</reference>
<dbReference type="Pfam" id="PF21090">
    <property type="entry name" value="P-loop_SecA"/>
    <property type="match status" value="1"/>
</dbReference>
<feature type="domain" description="Helicase C-terminal" evidence="19">
    <location>
        <begin position="419"/>
        <end position="644"/>
    </location>
</feature>
<keyword evidence="11 15" id="KW-1278">Translocase</keyword>
<dbReference type="GO" id="GO:0005524">
    <property type="term" value="F:ATP binding"/>
    <property type="evidence" value="ECO:0007669"/>
    <property type="project" value="UniProtKB-UniRule"/>
</dbReference>
<evidence type="ECO:0000256" key="2">
    <source>
        <dbReference type="ARBA" id="ARBA00007650"/>
    </source>
</evidence>
<dbReference type="RefSeq" id="WP_012269581.1">
    <property type="nucleotide sequence ID" value="NC_010321.1"/>
</dbReference>
<dbReference type="InterPro" id="IPR036266">
    <property type="entry name" value="SecA_Wing/Scaffold_sf"/>
</dbReference>
<dbReference type="NCBIfam" id="TIGR00963">
    <property type="entry name" value="secA"/>
    <property type="match status" value="1"/>
</dbReference>
<evidence type="ECO:0000256" key="10">
    <source>
        <dbReference type="ARBA" id="ARBA00022927"/>
    </source>
</evidence>
<gene>
    <name evidence="15" type="primary">secA</name>
    <name evidence="21" type="ordered locus">Teth39_1755</name>
</gene>
<keyword evidence="5 15" id="KW-0963">Cytoplasm</keyword>
<feature type="binding site" evidence="15">
    <location>
        <position position="493"/>
    </location>
    <ligand>
        <name>ATP</name>
        <dbReference type="ChEBI" id="CHEBI:30616"/>
    </ligand>
</feature>
<dbReference type="PROSITE" id="PS01312">
    <property type="entry name" value="SECA"/>
    <property type="match status" value="1"/>
</dbReference>
<dbReference type="SUPFAM" id="SSF81767">
    <property type="entry name" value="Pre-protein crosslinking domain of SecA"/>
    <property type="match status" value="1"/>
</dbReference>
<dbReference type="PROSITE" id="PS51196">
    <property type="entry name" value="SECA_MOTOR_DEAD"/>
    <property type="match status" value="1"/>
</dbReference>
<dbReference type="CDD" id="cd18803">
    <property type="entry name" value="SF2_C_secA"/>
    <property type="match status" value="1"/>
</dbReference>
<comment type="catalytic activity">
    <reaction evidence="14 15">
        <text>ATP + H2O + cellular proteinSide 1 = ADP + phosphate + cellular proteinSide 2.</text>
        <dbReference type="EC" id="7.4.2.8"/>
    </reaction>
</comment>
<keyword evidence="6" id="KW-0479">Metal-binding</keyword>
<evidence type="ECO:0000256" key="11">
    <source>
        <dbReference type="ARBA" id="ARBA00022967"/>
    </source>
</evidence>
<comment type="similarity">
    <text evidence="2 15 16">Belongs to the SecA family.</text>
</comment>
<feature type="coiled-coil region" evidence="17">
    <location>
        <begin position="529"/>
        <end position="560"/>
    </location>
</feature>
<evidence type="ECO:0000259" key="18">
    <source>
        <dbReference type="PROSITE" id="PS51192"/>
    </source>
</evidence>
<organism evidence="21 22">
    <name type="scientific">Thermoanaerobacter pseudethanolicus (strain ATCC 33223 / 39E)</name>
    <name type="common">Clostridium thermohydrosulfuricum</name>
    <dbReference type="NCBI Taxonomy" id="340099"/>
    <lineage>
        <taxon>Bacteria</taxon>
        <taxon>Bacillati</taxon>
        <taxon>Bacillota</taxon>
        <taxon>Clostridia</taxon>
        <taxon>Thermoanaerobacterales</taxon>
        <taxon>Thermoanaerobacteraceae</taxon>
        <taxon>Thermoanaerobacter</taxon>
    </lineage>
</organism>
<dbReference type="InterPro" id="IPR014018">
    <property type="entry name" value="SecA_motor_DEAD"/>
</dbReference>
<dbReference type="InterPro" id="IPR011116">
    <property type="entry name" value="SecA_Wing/Scaffold"/>
</dbReference>
<dbReference type="EC" id="7.4.2.8" evidence="15"/>
<dbReference type="GO" id="GO:0006605">
    <property type="term" value="P:protein targeting"/>
    <property type="evidence" value="ECO:0007669"/>
    <property type="project" value="UniProtKB-UniRule"/>
</dbReference>
<comment type="subcellular location">
    <subcellularLocation>
        <location evidence="15">Cell membrane</location>
        <topology evidence="15">Peripheral membrane protein</topology>
        <orientation evidence="15">Cytoplasmic side</orientation>
    </subcellularLocation>
    <subcellularLocation>
        <location evidence="15">Cytoplasm</location>
    </subcellularLocation>
    <text evidence="15">Distribution is 50-50.</text>
</comment>
<dbReference type="Pfam" id="PF01043">
    <property type="entry name" value="SecA_PP_bind"/>
    <property type="match status" value="1"/>
</dbReference>
<evidence type="ECO:0000256" key="3">
    <source>
        <dbReference type="ARBA" id="ARBA00022448"/>
    </source>
</evidence>
<evidence type="ECO:0000259" key="19">
    <source>
        <dbReference type="PROSITE" id="PS51194"/>
    </source>
</evidence>
<keyword evidence="7 15" id="KW-0547">Nucleotide-binding</keyword>
<accession>B0KBU7</accession>
<dbReference type="FunFam" id="3.40.50.300:FF:000113">
    <property type="entry name" value="Preprotein translocase subunit SecA"/>
    <property type="match status" value="1"/>
</dbReference>
<dbReference type="HOGENOM" id="CLU_005314_3_0_9"/>
<dbReference type="FunFam" id="1.10.3060.10:FF:000002">
    <property type="entry name" value="Preprotein translocase subunit SecA"/>
    <property type="match status" value="1"/>
</dbReference>
<evidence type="ECO:0000313" key="22">
    <source>
        <dbReference type="Proteomes" id="UP000002156"/>
    </source>
</evidence>
<feature type="binding site" evidence="15">
    <location>
        <position position="86"/>
    </location>
    <ligand>
        <name>ATP</name>
        <dbReference type="ChEBI" id="CHEBI:30616"/>
    </ligand>
</feature>
<evidence type="ECO:0000259" key="20">
    <source>
        <dbReference type="PROSITE" id="PS51196"/>
    </source>
</evidence>
<dbReference type="Pfam" id="PF02810">
    <property type="entry name" value="SEC-C"/>
    <property type="match status" value="1"/>
</dbReference>
<name>B0KBU7_THEP3</name>
<comment type="subunit">
    <text evidence="15">Monomer and homodimer. Part of the essential Sec protein translocation apparatus which comprises SecA, SecYEG and auxiliary proteins SecDF. Other proteins may also be involved.</text>
</comment>
<dbReference type="InterPro" id="IPR044722">
    <property type="entry name" value="SecA_SF2_C"/>
</dbReference>
<sequence length="897" mass="102910">MLGLVEKIFGSYSEREVKRLEPIADKVLSYEDQMARLTDAELRAKTDEFKNRLKNGETLDDILPEAFAVVREAAWRTLKMKHFRVQVIGGIVLHQGRIAEMKTGEGKTLVATLPAYLNALEGKGVHIVTVNDYLAKRDRDWMGKIYEFLGLSVGVILHDMDPEERKKAYAADITYGTNNEFGFDYLRDNMVIYKEDMVQRELNYAIVDEVDSILIDEARTPLIISGIAEKSTDMYKLADRFVRTLRKDEDYVVDEKAKAVSLTEKGIVKAEKFFGIKNLADIENMEISHHINQALKAHAIMKRDIDYVVKDGQVIIVDEFTGRLMFGRRYSEGLHQAIEAKEGVKVERESKTLATITFQNYFRMYKKLAGMTGTAQTEEQEFRAIYGLDVVVIPTNKPMIRIDHPDVIYKTEEAKFKAVVEDIVEHHKKGQPVLVGTISIEKSEKLSAMLKKRGIPHQVLNAKYHEKEAEIIAQAGRKGAVTIATNMAGRGTDILLGGNPEFIAKKKMHEEGYSKEIINEAAGYGPVSGEEVKKARERYFELLEEAKKETEKEHDEVVKLGGLYIIGTERHEARRIDNQLRGRAGRQGDPGESRFYISLEDDLMRLFGSERVKNMMDSLGIDDDQPIEHKILTKQIEQAQKKVEGINFDTRKHVLQYDDVMNKQREIIYAQRRKVLEGENLKESILEMVKSIIERNVEIYTAGSKYPEEWDIKGLLDHLYDMFLEKDSVVIDVDIDRLDKEVLTDIIYEEAVRQYEKKEAEIGPEQMREIERIVLLRVVDTKWMDHIDEMDQLRQGIGLRAYGQVDPLIEYKKIAFDMFEDLIQSIQEDTVKFLYHIQINKDNMIQREQVAKPISTNVDAEEKKQPVVKGKKVGRNDPCPCGSGKKYKKCCGANIKY</sequence>
<evidence type="ECO:0000313" key="21">
    <source>
        <dbReference type="EMBL" id="ABY95392.1"/>
    </source>
</evidence>
<keyword evidence="8" id="KW-0862">Zinc</keyword>
<dbReference type="GO" id="GO:0008564">
    <property type="term" value="F:protein-exporting ATPase activity"/>
    <property type="evidence" value="ECO:0007669"/>
    <property type="project" value="UniProtKB-EC"/>
</dbReference>
<dbReference type="GO" id="GO:0005829">
    <property type="term" value="C:cytosol"/>
    <property type="evidence" value="ECO:0007669"/>
    <property type="project" value="TreeGrafter"/>
</dbReference>
<dbReference type="GO" id="GO:0043952">
    <property type="term" value="P:protein transport by the Sec complex"/>
    <property type="evidence" value="ECO:0007669"/>
    <property type="project" value="UniProtKB-ARBA"/>
</dbReference>
<evidence type="ECO:0000256" key="4">
    <source>
        <dbReference type="ARBA" id="ARBA00022475"/>
    </source>
</evidence>
<dbReference type="eggNOG" id="COG0653">
    <property type="taxonomic scope" value="Bacteria"/>
</dbReference>
<dbReference type="AlphaFoldDB" id="B0KBU7"/>
<keyword evidence="13 15" id="KW-0472">Membrane</keyword>
<dbReference type="HAMAP" id="MF_01382">
    <property type="entry name" value="SecA"/>
    <property type="match status" value="1"/>
</dbReference>
<dbReference type="SUPFAM" id="SSF52540">
    <property type="entry name" value="P-loop containing nucleoside triphosphate hydrolases"/>
    <property type="match status" value="2"/>
</dbReference>
<dbReference type="PROSITE" id="PS51192">
    <property type="entry name" value="HELICASE_ATP_BIND_1"/>
    <property type="match status" value="1"/>
</dbReference>
<dbReference type="GO" id="GO:0046872">
    <property type="term" value="F:metal ion binding"/>
    <property type="evidence" value="ECO:0007669"/>
    <property type="project" value="UniProtKB-KW"/>
</dbReference>
<keyword evidence="12 15" id="KW-0811">Translocation</keyword>
<evidence type="ECO:0000256" key="8">
    <source>
        <dbReference type="ARBA" id="ARBA00022833"/>
    </source>
</evidence>
<evidence type="ECO:0000256" key="13">
    <source>
        <dbReference type="ARBA" id="ARBA00023136"/>
    </source>
</evidence>
<dbReference type="EMBL" id="CP000924">
    <property type="protein sequence ID" value="ABY95392.1"/>
    <property type="molecule type" value="Genomic_DNA"/>
</dbReference>
<dbReference type="KEGG" id="tpd:Teth39_1755"/>
<dbReference type="Pfam" id="PF07517">
    <property type="entry name" value="SecA_DEAD"/>
    <property type="match status" value="1"/>
</dbReference>
<dbReference type="SUPFAM" id="SSF81886">
    <property type="entry name" value="Helical scaffold and wing domains of SecA"/>
    <property type="match status" value="1"/>
</dbReference>
<comment type="cofactor">
    <cofactor evidence="1">
        <name>Zn(2+)</name>
        <dbReference type="ChEBI" id="CHEBI:29105"/>
    </cofactor>
</comment>
<evidence type="ECO:0000256" key="15">
    <source>
        <dbReference type="HAMAP-Rule" id="MF_01382"/>
    </source>
</evidence>
<keyword evidence="4 15" id="KW-1003">Cell membrane</keyword>
<dbReference type="InterPro" id="IPR001650">
    <property type="entry name" value="Helicase_C-like"/>
</dbReference>
<dbReference type="Gene3D" id="1.10.3060.10">
    <property type="entry name" value="Helical scaffold and wing domains of SecA"/>
    <property type="match status" value="1"/>
</dbReference>
<evidence type="ECO:0000256" key="17">
    <source>
        <dbReference type="SAM" id="Coils"/>
    </source>
</evidence>
<dbReference type="GO" id="GO:0065002">
    <property type="term" value="P:intracellular protein transmembrane transport"/>
    <property type="evidence" value="ECO:0007669"/>
    <property type="project" value="UniProtKB-UniRule"/>
</dbReference>
<evidence type="ECO:0000256" key="14">
    <source>
        <dbReference type="ARBA" id="ARBA00034006"/>
    </source>
</evidence>
<evidence type="ECO:0000256" key="1">
    <source>
        <dbReference type="ARBA" id="ARBA00001947"/>
    </source>
</evidence>
<dbReference type="GO" id="GO:0005886">
    <property type="term" value="C:plasma membrane"/>
    <property type="evidence" value="ECO:0007669"/>
    <property type="project" value="UniProtKB-SubCell"/>
</dbReference>
<dbReference type="NCBIfam" id="NF009538">
    <property type="entry name" value="PRK12904.1"/>
    <property type="match status" value="1"/>
</dbReference>
<dbReference type="SMART" id="SM00958">
    <property type="entry name" value="SecA_PP_bind"/>
    <property type="match status" value="1"/>
</dbReference>
<feature type="binding site" evidence="15">
    <location>
        <begin position="104"/>
        <end position="108"/>
    </location>
    <ligand>
        <name>ATP</name>
        <dbReference type="ChEBI" id="CHEBI:30616"/>
    </ligand>
</feature>
<dbReference type="InterPro" id="IPR014001">
    <property type="entry name" value="Helicase_ATP-bd"/>
</dbReference>
<evidence type="ECO:0000256" key="9">
    <source>
        <dbReference type="ARBA" id="ARBA00022840"/>
    </source>
</evidence>
<evidence type="ECO:0000256" key="6">
    <source>
        <dbReference type="ARBA" id="ARBA00022723"/>
    </source>
</evidence>
<keyword evidence="9 15" id="KW-0067">ATP-binding</keyword>
<dbReference type="PANTHER" id="PTHR30612">
    <property type="entry name" value="SECA INNER MEMBRANE COMPONENT OF SEC PROTEIN SECRETION SYSTEM"/>
    <property type="match status" value="1"/>
</dbReference>
<dbReference type="GO" id="GO:0031522">
    <property type="term" value="C:cell envelope Sec protein transport complex"/>
    <property type="evidence" value="ECO:0007669"/>
    <property type="project" value="TreeGrafter"/>
</dbReference>
<dbReference type="InterPro" id="IPR027417">
    <property type="entry name" value="P-loop_NTPase"/>
</dbReference>
<dbReference type="Gene3D" id="3.90.1440.10">
    <property type="entry name" value="SecA, preprotein cross-linking domain"/>
    <property type="match status" value="1"/>
</dbReference>
<dbReference type="SMART" id="SM00957">
    <property type="entry name" value="SecA_DEAD"/>
    <property type="match status" value="1"/>
</dbReference>
<dbReference type="GO" id="GO:0017038">
    <property type="term" value="P:protein import"/>
    <property type="evidence" value="ECO:0007669"/>
    <property type="project" value="InterPro"/>
</dbReference>
<evidence type="ECO:0000256" key="16">
    <source>
        <dbReference type="RuleBase" id="RU003874"/>
    </source>
</evidence>
<keyword evidence="10 15" id="KW-0653">Protein transport</keyword>
<dbReference type="InterPro" id="IPR036670">
    <property type="entry name" value="SecA_X-link_sf"/>
</dbReference>
<dbReference type="CDD" id="cd17928">
    <property type="entry name" value="DEXDc_SecA"/>
    <property type="match status" value="1"/>
</dbReference>
<dbReference type="InterPro" id="IPR011115">
    <property type="entry name" value="SecA_DEAD"/>
</dbReference>
<keyword evidence="22" id="KW-1185">Reference proteome</keyword>
<dbReference type="InterPro" id="IPR000185">
    <property type="entry name" value="SecA"/>
</dbReference>